<evidence type="ECO:0000313" key="3">
    <source>
        <dbReference type="EMBL" id="WJZ96830.1"/>
    </source>
</evidence>
<feature type="region of interest" description="Disordered" evidence="1">
    <location>
        <begin position="234"/>
        <end position="253"/>
    </location>
</feature>
<dbReference type="PANTHER" id="PTHR38226">
    <property type="entry name" value="(WILD MALAYSIAN BANANA) HYPOTHETICAL PROTEIN"/>
    <property type="match status" value="1"/>
</dbReference>
<dbReference type="Proteomes" id="UP001227230">
    <property type="component" value="Chromosome 10"/>
</dbReference>
<organism evidence="3 4">
    <name type="scientific">Vitis vinifera</name>
    <name type="common">Grape</name>
    <dbReference type="NCBI Taxonomy" id="29760"/>
    <lineage>
        <taxon>Eukaryota</taxon>
        <taxon>Viridiplantae</taxon>
        <taxon>Streptophyta</taxon>
        <taxon>Embryophyta</taxon>
        <taxon>Tracheophyta</taxon>
        <taxon>Spermatophyta</taxon>
        <taxon>Magnoliopsida</taxon>
        <taxon>eudicotyledons</taxon>
        <taxon>Gunneridae</taxon>
        <taxon>Pentapetalae</taxon>
        <taxon>rosids</taxon>
        <taxon>Vitales</taxon>
        <taxon>Vitaceae</taxon>
        <taxon>Viteae</taxon>
        <taxon>Vitis</taxon>
    </lineage>
</organism>
<dbReference type="Pfam" id="PF24118">
    <property type="entry name" value="DUF7392"/>
    <property type="match status" value="1"/>
</dbReference>
<accession>A0ABY9CRW9</accession>
<evidence type="ECO:0000313" key="4">
    <source>
        <dbReference type="Proteomes" id="UP001227230"/>
    </source>
</evidence>
<dbReference type="PANTHER" id="PTHR38226:SF3">
    <property type="entry name" value="(WILD MALAYSIAN BANANA) HYPOTHETICAL PROTEIN"/>
    <property type="match status" value="1"/>
</dbReference>
<gene>
    <name evidence="3" type="ORF">VitviT2T_015477</name>
</gene>
<evidence type="ECO:0000259" key="2">
    <source>
        <dbReference type="Pfam" id="PF24118"/>
    </source>
</evidence>
<feature type="domain" description="DUF7392" evidence="2">
    <location>
        <begin position="97"/>
        <end position="209"/>
    </location>
</feature>
<evidence type="ECO:0000256" key="1">
    <source>
        <dbReference type="SAM" id="MobiDB-lite"/>
    </source>
</evidence>
<protein>
    <recommendedName>
        <fullName evidence="2">DUF7392 domain-containing protein</fullName>
    </recommendedName>
</protein>
<keyword evidence="4" id="KW-1185">Reference proteome</keyword>
<dbReference type="InterPro" id="IPR055816">
    <property type="entry name" value="DUF7392"/>
</dbReference>
<proteinExistence type="predicted"/>
<sequence length="253" mass="28058">MPCFVPFSNRNLDISILVFIPMVVVVDDLIDALKLFSSSTESMGCVHSSIFRSIHGNMIIWYGAWMKRSSENKEFLHAAFLQMLTNVSSMAILADHSFFDAYAGESKDGFPAAKFSTGGIISIGTAALASDNLDELSHANLALFKAYFQKMEGAISGVCLRCEMSPRVACLFVWKSLHACYSWILNTDYRATVLPYLNRLTPDIKFDIFRVLYVSDDNVPSFQYLPPQQMLENGGGSKQDKVMQGSKNAAADV</sequence>
<reference evidence="3 4" key="1">
    <citation type="journal article" date="2023" name="Hortic Res">
        <title>The complete reference genome for grapevine (Vitis vinifera L.) genetics and breeding.</title>
        <authorList>
            <person name="Shi X."/>
            <person name="Cao S."/>
            <person name="Wang X."/>
            <person name="Huang S."/>
            <person name="Wang Y."/>
            <person name="Liu Z."/>
            <person name="Liu W."/>
            <person name="Leng X."/>
            <person name="Peng Y."/>
            <person name="Wang N."/>
            <person name="Wang Y."/>
            <person name="Ma Z."/>
            <person name="Xu X."/>
            <person name="Zhang F."/>
            <person name="Xue H."/>
            <person name="Zhong H."/>
            <person name="Wang Y."/>
            <person name="Zhang K."/>
            <person name="Velt A."/>
            <person name="Avia K."/>
            <person name="Holtgrawe D."/>
            <person name="Grimplet J."/>
            <person name="Matus J.T."/>
            <person name="Ware D."/>
            <person name="Wu X."/>
            <person name="Wang H."/>
            <person name="Liu C."/>
            <person name="Fang Y."/>
            <person name="Rustenholz C."/>
            <person name="Cheng Z."/>
            <person name="Xiao H."/>
            <person name="Zhou Y."/>
        </authorList>
    </citation>
    <scope>NUCLEOTIDE SEQUENCE [LARGE SCALE GENOMIC DNA]</scope>
    <source>
        <strain evidence="4">cv. Pinot noir / PN40024</strain>
        <tissue evidence="3">Leaf</tissue>
    </source>
</reference>
<dbReference type="EMBL" id="CP126657">
    <property type="protein sequence ID" value="WJZ96830.1"/>
    <property type="molecule type" value="Genomic_DNA"/>
</dbReference>
<name>A0ABY9CRW9_VITVI</name>